<sequence length="472" mass="52758">MSSQTLSSATRVSKRWYACSFGWAHRRITIPDAATFGTAFAFWDGVVSCGTDQSSVEPWNVVSVGRERMLATPRAVTIGQEVSGGISRAAPDDRTFDDLDDLFLLLNAFPNVTELTLRAIPKFSFTRLPYLLALLPNLSSLAIESTPRSDRLSWTGQRHTTVLPLFSSTLRSVSLFGLRSSVLSRAEWEVLLLLAEAPSVRVLEFDLRTWKSFYGHWASSARVGKRRYLRMHCSEDGRALFLVGNGSLESFRLLPDVQACSLRAPPQSCTLLKDVGIYLRRSAQSLRSLNVLPGKGEVGVPHGALWKPFNQLVQFVGSPQSFQHVDHPTLIWESVAFVGDGGFSVIGSGRFGGLRRLVITVADDRDIPFVVGCCPHLESLRMTVRRGDVIALYNSKSLTCISLGFSAIVHLQICFWREVGVGQAYQIFEEWVRLFPLSMKTLQFSHVLNDFVLKWKRVRTAQPQWVEVFQNA</sequence>
<dbReference type="Gene3D" id="3.80.10.10">
    <property type="entry name" value="Ribonuclease Inhibitor"/>
    <property type="match status" value="1"/>
</dbReference>
<organism evidence="2 4">
    <name type="scientific">Marasmius tenuissimus</name>
    <dbReference type="NCBI Taxonomy" id="585030"/>
    <lineage>
        <taxon>Eukaryota</taxon>
        <taxon>Fungi</taxon>
        <taxon>Dikarya</taxon>
        <taxon>Basidiomycota</taxon>
        <taxon>Agaricomycotina</taxon>
        <taxon>Agaricomycetes</taxon>
        <taxon>Agaricomycetidae</taxon>
        <taxon>Agaricales</taxon>
        <taxon>Marasmiineae</taxon>
        <taxon>Marasmiaceae</taxon>
        <taxon>Marasmius</taxon>
    </lineage>
</organism>
<evidence type="ECO:0000313" key="3">
    <source>
        <dbReference type="EMBL" id="KAL0064652.1"/>
    </source>
</evidence>
<dbReference type="EMBL" id="JBBXMP010000187">
    <property type="protein sequence ID" value="KAL0060199.1"/>
    <property type="molecule type" value="Genomic_DNA"/>
</dbReference>
<keyword evidence="4" id="KW-1185">Reference proteome</keyword>
<evidence type="ECO:0000313" key="1">
    <source>
        <dbReference type="EMBL" id="KAL0060199.1"/>
    </source>
</evidence>
<proteinExistence type="predicted"/>
<name>A0ABR2ZSJ4_9AGAR</name>
<dbReference type="EMBL" id="JBBXMP010000058">
    <property type="protein sequence ID" value="KAL0064652.1"/>
    <property type="molecule type" value="Genomic_DNA"/>
</dbReference>
<dbReference type="EMBL" id="JBBXMP010000058">
    <property type="protein sequence ID" value="KAL0064641.1"/>
    <property type="molecule type" value="Genomic_DNA"/>
</dbReference>
<evidence type="ECO:0000313" key="4">
    <source>
        <dbReference type="Proteomes" id="UP001437256"/>
    </source>
</evidence>
<evidence type="ECO:0000313" key="2">
    <source>
        <dbReference type="EMBL" id="KAL0064641.1"/>
    </source>
</evidence>
<dbReference type="Proteomes" id="UP001437256">
    <property type="component" value="Unassembled WGS sequence"/>
</dbReference>
<protein>
    <submittedName>
        <fullName evidence="2">Uncharacterized protein</fullName>
    </submittedName>
</protein>
<accession>A0ABR2ZSJ4</accession>
<gene>
    <name evidence="2" type="ORF">AAF712_008339</name>
    <name evidence="3" type="ORF">AAF712_008350</name>
    <name evidence="1" type="ORF">AAF712_013000</name>
</gene>
<dbReference type="InterPro" id="IPR032675">
    <property type="entry name" value="LRR_dom_sf"/>
</dbReference>
<reference evidence="2 4" key="1">
    <citation type="submission" date="2024-05" db="EMBL/GenBank/DDBJ databases">
        <title>A draft genome resource for the thread blight pathogen Marasmius tenuissimus strain MS-2.</title>
        <authorList>
            <person name="Yulfo-Soto G.E."/>
            <person name="Baruah I.K."/>
            <person name="Amoako-Attah I."/>
            <person name="Bukari Y."/>
            <person name="Meinhardt L.W."/>
            <person name="Bailey B.A."/>
            <person name="Cohen S.P."/>
        </authorList>
    </citation>
    <scope>NUCLEOTIDE SEQUENCE [LARGE SCALE GENOMIC DNA]</scope>
    <source>
        <strain evidence="2 4">MS-2</strain>
    </source>
</reference>
<comment type="caution">
    <text evidence="2">The sequence shown here is derived from an EMBL/GenBank/DDBJ whole genome shotgun (WGS) entry which is preliminary data.</text>
</comment>